<dbReference type="InterPro" id="IPR022653">
    <property type="entry name" value="De-COase2_pyr-phos_BS"/>
</dbReference>
<dbReference type="PRINTS" id="PR01182">
    <property type="entry name" value="ORNDCRBXLASE"/>
</dbReference>
<dbReference type="GeneID" id="127357008"/>
<comment type="pathway">
    <text evidence="6">Amine and polyamine biosynthesis; putrescine biosynthesis via L-ornithine pathway; putrescine from L-ornithine: step 1/1.</text>
</comment>
<dbReference type="AlphaFoldDB" id="A0A8C4IEC2"/>
<proteinExistence type="inferred from homology"/>
<dbReference type="GeneTree" id="ENSGT00950000182995"/>
<dbReference type="Gene3D" id="2.40.37.10">
    <property type="entry name" value="Lyase, Ornithine Decarboxylase, Chain A, domain 1"/>
    <property type="match status" value="1"/>
</dbReference>
<evidence type="ECO:0000313" key="13">
    <source>
        <dbReference type="Ensembl" id="ENSDLAP00005056577.2"/>
    </source>
</evidence>
<reference evidence="13" key="1">
    <citation type="submission" date="2025-08" db="UniProtKB">
        <authorList>
            <consortium name="Ensembl"/>
        </authorList>
    </citation>
    <scope>IDENTIFICATION</scope>
</reference>
<evidence type="ECO:0000256" key="11">
    <source>
        <dbReference type="PIRSR" id="PIRSR600183-50"/>
    </source>
</evidence>
<name>A0A8C4IEC2_DICLA</name>
<dbReference type="PRINTS" id="PR01179">
    <property type="entry name" value="ODADCRBXLASE"/>
</dbReference>
<evidence type="ECO:0000313" key="14">
    <source>
        <dbReference type="Proteomes" id="UP000694389"/>
    </source>
</evidence>
<dbReference type="OMA" id="MNVIMEK"/>
<accession>A0A8C4IEC2</accession>
<feature type="domain" description="Orn/DAP/Arg decarboxylase 2 N-terminal" evidence="12">
    <location>
        <begin position="60"/>
        <end position="294"/>
    </location>
</feature>
<dbReference type="InterPro" id="IPR000183">
    <property type="entry name" value="Orn/DAP/Arg_de-COase"/>
</dbReference>
<feature type="modified residue" description="N6-(pyridoxal phosphate)lysine" evidence="11">
    <location>
        <position position="83"/>
    </location>
</feature>
<dbReference type="Gene3D" id="3.20.20.10">
    <property type="entry name" value="Alanine racemase"/>
    <property type="match status" value="1"/>
</dbReference>
<dbReference type="InterPro" id="IPR022657">
    <property type="entry name" value="De-COase2_CS"/>
</dbReference>
<evidence type="ECO:0000256" key="5">
    <source>
        <dbReference type="ARBA" id="ARBA00023239"/>
    </source>
</evidence>
<dbReference type="InterPro" id="IPR029066">
    <property type="entry name" value="PLP-binding_barrel"/>
</dbReference>
<dbReference type="Pfam" id="PF02784">
    <property type="entry name" value="Orn_Arg_deC_N"/>
    <property type="match status" value="1"/>
</dbReference>
<evidence type="ECO:0000256" key="4">
    <source>
        <dbReference type="ARBA" id="ARBA00023115"/>
    </source>
</evidence>
<evidence type="ECO:0000256" key="8">
    <source>
        <dbReference type="ARBA" id="ARBA00037173"/>
    </source>
</evidence>
<evidence type="ECO:0000256" key="10">
    <source>
        <dbReference type="ARBA" id="ARBA00049127"/>
    </source>
</evidence>
<evidence type="ECO:0000256" key="3">
    <source>
        <dbReference type="ARBA" id="ARBA00022898"/>
    </source>
</evidence>
<dbReference type="FunFam" id="3.20.20.10:FF:000005">
    <property type="entry name" value="Ornithine decarboxylase"/>
    <property type="match status" value="1"/>
</dbReference>
<keyword evidence="5" id="KW-0456">Lyase</keyword>
<comment type="cofactor">
    <cofactor evidence="1 11">
        <name>pyridoxal 5'-phosphate</name>
        <dbReference type="ChEBI" id="CHEBI:597326"/>
    </cofactor>
</comment>
<dbReference type="Proteomes" id="UP000694389">
    <property type="component" value="Unassembled WGS sequence"/>
</dbReference>
<sequence>MEELAACVTTNGSVLNVLSPENCDIEILDNGRTINDFIDNKIKELGSEDSEQPFYVANVDDMVKKHLRWITTLPRVKPFYALKCNSSPAVLRTMIALGTGFDCASKGEIQLALSLGVSPDKIIYAHTTKARSYIKYARTHGVNMMTFDNEDELVKISLCHPTARLVLRIAVDDTDSLRRLSLKFGATLGTVDKLLGRARELDLDVIGVSFHVGSGCTESSAFKQAIADARHVFDIASLLGFQMSLLDIGGGFSGRDDVGVKFEEVSEVINGALDEYFPSDSELEIIAEPGRYYVESSFTLAANVIAKRVVLDDTEHSDILEISPDKMIMYYLNDGLYGSLSSITLAPSLYKFVPYLPTADEGSEQKYRSIIWGPTCDSIDKLTDDYWLPELHVGDWLLIDNTGAYTVSIGTDFNGFERTHIYPVVTAETWHALNLSHA</sequence>
<dbReference type="InterPro" id="IPR009006">
    <property type="entry name" value="Ala_racemase/Decarboxylase_C"/>
</dbReference>
<evidence type="ECO:0000256" key="2">
    <source>
        <dbReference type="ARBA" id="ARBA00008872"/>
    </source>
</evidence>
<dbReference type="SUPFAM" id="SSF50621">
    <property type="entry name" value="Alanine racemase C-terminal domain-like"/>
    <property type="match status" value="1"/>
</dbReference>
<dbReference type="SUPFAM" id="SSF51419">
    <property type="entry name" value="PLP-binding barrel"/>
    <property type="match status" value="1"/>
</dbReference>
<dbReference type="RefSeq" id="XP_051245115.1">
    <property type="nucleotide sequence ID" value="XM_051389155.1"/>
</dbReference>
<keyword evidence="14" id="KW-1185">Reference proteome</keyword>
<feature type="active site" description="Proton donor" evidence="11">
    <location>
        <position position="376"/>
    </location>
</feature>
<keyword evidence="4" id="KW-0620">Polyamine biosynthesis</keyword>
<comment type="catalytic activity">
    <reaction evidence="10">
        <text>L-ornithine + H(+) = putrescine + CO2</text>
        <dbReference type="Rhea" id="RHEA:22964"/>
        <dbReference type="ChEBI" id="CHEBI:15378"/>
        <dbReference type="ChEBI" id="CHEBI:16526"/>
        <dbReference type="ChEBI" id="CHEBI:46911"/>
        <dbReference type="ChEBI" id="CHEBI:326268"/>
        <dbReference type="EC" id="4.1.1.17"/>
    </reaction>
</comment>
<comment type="function">
    <text evidence="8">Catalyzes the first and rate-limiting step of polyamine biosynthesis that converts ornithine into putrescine, which is the precursor for the polyamines, spermidine and spermine. Polyamines are essential for cell proliferation and are implicated in cellular processes, ranging from DNA replication to apoptosis.</text>
</comment>
<dbReference type="InterPro" id="IPR022644">
    <property type="entry name" value="De-COase2_N"/>
</dbReference>
<dbReference type="EC" id="4.1.1.17" evidence="7"/>
<dbReference type="CDD" id="cd00622">
    <property type="entry name" value="PLPDE_III_ODC"/>
    <property type="match status" value="1"/>
</dbReference>
<gene>
    <name evidence="13" type="primary">LOC127357008</name>
</gene>
<dbReference type="Ensembl" id="ENSDLAT00005060038.2">
    <property type="protein sequence ID" value="ENSDLAP00005056577.2"/>
    <property type="gene ID" value="ENSDLAG00005024037.2"/>
</dbReference>
<dbReference type="InterPro" id="IPR002433">
    <property type="entry name" value="Orn_de-COase"/>
</dbReference>
<dbReference type="PANTHER" id="PTHR11482">
    <property type="entry name" value="ARGININE/DIAMINOPIMELATE/ORNITHINE DECARBOXYLASE"/>
    <property type="match status" value="1"/>
</dbReference>
<reference evidence="13" key="2">
    <citation type="submission" date="2025-09" db="UniProtKB">
        <authorList>
            <consortium name="Ensembl"/>
        </authorList>
    </citation>
    <scope>IDENTIFICATION</scope>
</reference>
<dbReference type="GO" id="GO:0005737">
    <property type="term" value="C:cytoplasm"/>
    <property type="evidence" value="ECO:0007669"/>
    <property type="project" value="TreeGrafter"/>
</dbReference>
<dbReference type="GO" id="GO:0033387">
    <property type="term" value="P:putrescine biosynthetic process from arginine, via ornithine"/>
    <property type="evidence" value="ECO:0007669"/>
    <property type="project" value="TreeGrafter"/>
</dbReference>
<evidence type="ECO:0000256" key="6">
    <source>
        <dbReference type="ARBA" id="ARBA00034115"/>
    </source>
</evidence>
<organism evidence="13 14">
    <name type="scientific">Dicentrarchus labrax</name>
    <name type="common">European seabass</name>
    <name type="synonym">Morone labrax</name>
    <dbReference type="NCBI Taxonomy" id="13489"/>
    <lineage>
        <taxon>Eukaryota</taxon>
        <taxon>Metazoa</taxon>
        <taxon>Chordata</taxon>
        <taxon>Craniata</taxon>
        <taxon>Vertebrata</taxon>
        <taxon>Euteleostomi</taxon>
        <taxon>Actinopterygii</taxon>
        <taxon>Neopterygii</taxon>
        <taxon>Teleostei</taxon>
        <taxon>Neoteleostei</taxon>
        <taxon>Acanthomorphata</taxon>
        <taxon>Eupercaria</taxon>
        <taxon>Moronidae</taxon>
        <taxon>Dicentrarchus</taxon>
    </lineage>
</organism>
<dbReference type="OrthoDB" id="5034579at2759"/>
<evidence type="ECO:0000259" key="12">
    <source>
        <dbReference type="Pfam" id="PF02784"/>
    </source>
</evidence>
<comment type="similarity">
    <text evidence="2">Belongs to the Orn/Lys/Arg decarboxylase class-II family.</text>
</comment>
<dbReference type="PANTHER" id="PTHR11482:SF6">
    <property type="entry name" value="ORNITHINE DECARBOXYLASE 1-RELATED"/>
    <property type="match status" value="1"/>
</dbReference>
<dbReference type="PROSITE" id="PS00879">
    <property type="entry name" value="ODR_DC_2_2"/>
    <property type="match status" value="1"/>
</dbReference>
<comment type="subunit">
    <text evidence="9">Homodimer. Only the dimer is catalytically active, as the active sites are constructed of residues from both monomers.</text>
</comment>
<dbReference type="GO" id="GO:0004586">
    <property type="term" value="F:ornithine decarboxylase activity"/>
    <property type="evidence" value="ECO:0007669"/>
    <property type="project" value="UniProtKB-EC"/>
</dbReference>
<protein>
    <recommendedName>
        <fullName evidence="7">ornithine decarboxylase</fullName>
        <ecNumber evidence="7">4.1.1.17</ecNumber>
    </recommendedName>
</protein>
<evidence type="ECO:0000256" key="1">
    <source>
        <dbReference type="ARBA" id="ARBA00001933"/>
    </source>
</evidence>
<dbReference type="PROSITE" id="PS00878">
    <property type="entry name" value="ODR_DC_2_1"/>
    <property type="match status" value="1"/>
</dbReference>
<keyword evidence="3 11" id="KW-0663">Pyridoxal phosphate</keyword>
<evidence type="ECO:0000256" key="9">
    <source>
        <dbReference type="ARBA" id="ARBA00046672"/>
    </source>
</evidence>
<evidence type="ECO:0000256" key="7">
    <source>
        <dbReference type="ARBA" id="ARBA00034138"/>
    </source>
</evidence>